<reference evidence="1 2" key="1">
    <citation type="submission" date="2019-05" db="EMBL/GenBank/DDBJ databases">
        <title>Another draft genome of Portunus trituberculatus and its Hox gene families provides insights of decapod evolution.</title>
        <authorList>
            <person name="Jeong J.-H."/>
            <person name="Song I."/>
            <person name="Kim S."/>
            <person name="Choi T."/>
            <person name="Kim D."/>
            <person name="Ryu S."/>
            <person name="Kim W."/>
        </authorList>
    </citation>
    <scope>NUCLEOTIDE SEQUENCE [LARGE SCALE GENOMIC DNA]</scope>
    <source>
        <tissue evidence="1">Muscle</tissue>
    </source>
</reference>
<accession>A0A5B7JWS3</accession>
<dbReference type="EMBL" id="VSRR010123226">
    <property type="protein sequence ID" value="MPD00503.1"/>
    <property type="molecule type" value="Genomic_DNA"/>
</dbReference>
<proteinExistence type="predicted"/>
<name>A0A5B7JWS3_PORTR</name>
<dbReference type="Proteomes" id="UP000324222">
    <property type="component" value="Unassembled WGS sequence"/>
</dbReference>
<protein>
    <submittedName>
        <fullName evidence="1">Uncharacterized protein</fullName>
    </submittedName>
</protein>
<gene>
    <name evidence="1" type="ORF">E2C01_095978</name>
</gene>
<comment type="caution">
    <text evidence="1">The sequence shown here is derived from an EMBL/GenBank/DDBJ whole genome shotgun (WGS) entry which is preliminary data.</text>
</comment>
<evidence type="ECO:0000313" key="2">
    <source>
        <dbReference type="Proteomes" id="UP000324222"/>
    </source>
</evidence>
<organism evidence="1 2">
    <name type="scientific">Portunus trituberculatus</name>
    <name type="common">Swimming crab</name>
    <name type="synonym">Neptunus trituberculatus</name>
    <dbReference type="NCBI Taxonomy" id="210409"/>
    <lineage>
        <taxon>Eukaryota</taxon>
        <taxon>Metazoa</taxon>
        <taxon>Ecdysozoa</taxon>
        <taxon>Arthropoda</taxon>
        <taxon>Crustacea</taxon>
        <taxon>Multicrustacea</taxon>
        <taxon>Malacostraca</taxon>
        <taxon>Eumalacostraca</taxon>
        <taxon>Eucarida</taxon>
        <taxon>Decapoda</taxon>
        <taxon>Pleocyemata</taxon>
        <taxon>Brachyura</taxon>
        <taxon>Eubrachyura</taxon>
        <taxon>Portunoidea</taxon>
        <taxon>Portunidae</taxon>
        <taxon>Portuninae</taxon>
        <taxon>Portunus</taxon>
    </lineage>
</organism>
<dbReference type="AlphaFoldDB" id="A0A5B7JWS3"/>
<sequence length="102" mass="11001">MFCVVEGILGPIAPARRIFGVTTCSLGILVTLNHSTNVTTSRQHVVGFQPMRGHLRDPTTTTTTTTLSTPFPHLSTPLHTCPNFPTPPHTCLHLPTPAHISP</sequence>
<keyword evidence="2" id="KW-1185">Reference proteome</keyword>
<evidence type="ECO:0000313" key="1">
    <source>
        <dbReference type="EMBL" id="MPD00503.1"/>
    </source>
</evidence>